<proteinExistence type="predicted"/>
<evidence type="ECO:0000313" key="1">
    <source>
        <dbReference type="EMBL" id="ANJ20769.1"/>
    </source>
</evidence>
<evidence type="ECO:0000313" key="2">
    <source>
        <dbReference type="Proteomes" id="UP000259976"/>
    </source>
</evidence>
<protein>
    <submittedName>
        <fullName evidence="1">Uncharacterized protein</fullName>
    </submittedName>
</protein>
<name>A0A191VYI4_9CAUD</name>
<gene>
    <name evidence="1" type="ORF">RDp01_gp35</name>
</gene>
<sequence length="67" mass="7559">MGVKVEVKEPRRTIKMASGNKLELHNVTAFDCSGSFLRLWSDEGFTMINEANIDWMIVKGEPASDEQ</sequence>
<dbReference type="EMBL" id="KU885989">
    <property type="protein sequence ID" value="ANJ20769.1"/>
    <property type="molecule type" value="Genomic_DNA"/>
</dbReference>
<dbReference type="Proteomes" id="UP000259976">
    <property type="component" value="Segment"/>
</dbReference>
<organism evidence="1 2">
    <name type="scientific">Roseobacter phage RD-1410W1-01</name>
    <dbReference type="NCBI Taxonomy" id="1815984"/>
    <lineage>
        <taxon>Viruses</taxon>
        <taxon>Duplodnaviria</taxon>
        <taxon>Heunggongvirae</taxon>
        <taxon>Uroviricota</taxon>
        <taxon>Caudoviricetes</taxon>
        <taxon>Schitoviridae</taxon>
        <taxon>Rhodovirinae</taxon>
        <taxon>Aoqinvirus</taxon>
        <taxon>Aoqinvirus RD1410W101</taxon>
    </lineage>
</organism>
<keyword evidence="2" id="KW-1185">Reference proteome</keyword>
<reference evidence="1 2" key="1">
    <citation type="journal article" date="2016" name="Curr. Microbiol.">
        <title>Characterization and Complete Genome Sequences of Three N4-Like Roseobacter Phages Isolated from the South China Sea.</title>
        <authorList>
            <person name="Li B."/>
            <person name="Zhang S."/>
            <person name="Long L."/>
            <person name="Huang S."/>
        </authorList>
    </citation>
    <scope>NUCLEOTIDE SEQUENCE [LARGE SCALE GENOMIC DNA]</scope>
</reference>
<accession>A0A191VYI4</accession>